<dbReference type="SUPFAM" id="SSF51735">
    <property type="entry name" value="NAD(P)-binding Rossmann-fold domains"/>
    <property type="match status" value="1"/>
</dbReference>
<dbReference type="Gene3D" id="3.90.180.10">
    <property type="entry name" value="Medium-chain alcohol dehydrogenases, catalytic domain"/>
    <property type="match status" value="1"/>
</dbReference>
<dbReference type="SUPFAM" id="SSF50129">
    <property type="entry name" value="GroES-like"/>
    <property type="match status" value="1"/>
</dbReference>
<dbReference type="RefSeq" id="XP_043164080.1">
    <property type="nucleotide sequence ID" value="XM_043308145.1"/>
</dbReference>
<proteinExistence type="predicted"/>
<dbReference type="OrthoDB" id="3509362at2759"/>
<dbReference type="PANTHER" id="PTHR45033:SF1">
    <property type="entry name" value="OXIDOREDUCTASE (EUROFUNG)"/>
    <property type="match status" value="1"/>
</dbReference>
<dbReference type="EMBL" id="CAJRGZ010000015">
    <property type="protein sequence ID" value="CAG5139717.1"/>
    <property type="molecule type" value="Genomic_DNA"/>
</dbReference>
<protein>
    <recommendedName>
        <fullName evidence="1">Enoyl reductase (ER) domain-containing protein</fullName>
    </recommendedName>
</protein>
<feature type="domain" description="Enoyl reductase (ER)" evidence="1">
    <location>
        <begin position="16"/>
        <end position="363"/>
    </location>
</feature>
<dbReference type="Pfam" id="PF08240">
    <property type="entry name" value="ADH_N"/>
    <property type="match status" value="1"/>
</dbReference>
<keyword evidence="3" id="KW-1185">Reference proteome</keyword>
<dbReference type="InterPro" id="IPR052711">
    <property type="entry name" value="Zinc_ADH-like"/>
</dbReference>
<dbReference type="CDD" id="cd08276">
    <property type="entry name" value="MDR7"/>
    <property type="match status" value="1"/>
</dbReference>
<dbReference type="InterPro" id="IPR020843">
    <property type="entry name" value="ER"/>
</dbReference>
<sequence length="474" mass="51149">MTPPQKIKQWLTGQDGLDKLRMDEAECPTPGEDEVLVEVHSVSLNYRDTEVAMGLYNHHQSVDHPPAIVPCSDMCGVVVAVGPASNNTSDPFKNPAFQLKEGDRVISTFAPKHLSGQIKATDIASGLGGPAPGVLTQYRVFPTYGVVKIPDYLSDDEAACLPIAAVTAWMSLNCMRPNGEIIGKGESVVCQGTGGVSISAAQIASAAGADAIVTSSSDEKLQRASKLGAKTTINYRNNPDWENAVLSATSDNGADIIIEVGGAQTLRKSFECVRFGGLISCIGYLSGKQDEAGDRTNTNLLCLKRNVTLKGIMNGPRTELERMLKFYDEKKIRPVVDRIWKFEEADQALKYLFSGGHFGKVVIKVKDYGHTSDSAAGKCTVVEYHQTASAAKDNNGVKDHKDEAEDLRLTELSQKLSAPLGTDIHTPLAEDAGKVLGILDGDLLILLDNTFLVPSMFSFSQEWTPILVLLQCYS</sequence>
<evidence type="ECO:0000259" key="1">
    <source>
        <dbReference type="SMART" id="SM00829"/>
    </source>
</evidence>
<dbReference type="InterPro" id="IPR013154">
    <property type="entry name" value="ADH-like_N"/>
</dbReference>
<gene>
    <name evidence="2" type="ORF">ALTATR162_LOCUS551</name>
</gene>
<comment type="caution">
    <text evidence="2">The sequence shown here is derived from an EMBL/GenBank/DDBJ whole genome shotgun (WGS) entry which is preliminary data.</text>
</comment>
<reference evidence="2" key="1">
    <citation type="submission" date="2021-05" db="EMBL/GenBank/DDBJ databases">
        <authorList>
            <person name="Stam R."/>
        </authorList>
    </citation>
    <scope>NUCLEOTIDE SEQUENCE</scope>
    <source>
        <strain evidence="2">CS162</strain>
    </source>
</reference>
<dbReference type="InterPro" id="IPR013149">
    <property type="entry name" value="ADH-like_C"/>
</dbReference>
<dbReference type="PANTHER" id="PTHR45033">
    <property type="match status" value="1"/>
</dbReference>
<dbReference type="AlphaFoldDB" id="A0A8J2MV26"/>
<dbReference type="Proteomes" id="UP000676310">
    <property type="component" value="Unassembled WGS sequence"/>
</dbReference>
<organism evidence="2 3">
    <name type="scientific">Alternaria atra</name>
    <dbReference type="NCBI Taxonomy" id="119953"/>
    <lineage>
        <taxon>Eukaryota</taxon>
        <taxon>Fungi</taxon>
        <taxon>Dikarya</taxon>
        <taxon>Ascomycota</taxon>
        <taxon>Pezizomycotina</taxon>
        <taxon>Dothideomycetes</taxon>
        <taxon>Pleosporomycetidae</taxon>
        <taxon>Pleosporales</taxon>
        <taxon>Pleosporineae</taxon>
        <taxon>Pleosporaceae</taxon>
        <taxon>Alternaria</taxon>
        <taxon>Alternaria sect. Ulocladioides</taxon>
    </lineage>
</organism>
<dbReference type="Pfam" id="PF00107">
    <property type="entry name" value="ADH_zinc_N"/>
    <property type="match status" value="1"/>
</dbReference>
<accession>A0A8J2MV26</accession>
<dbReference type="InterPro" id="IPR036291">
    <property type="entry name" value="NAD(P)-bd_dom_sf"/>
</dbReference>
<evidence type="ECO:0000313" key="3">
    <source>
        <dbReference type="Proteomes" id="UP000676310"/>
    </source>
</evidence>
<name>A0A8J2MV26_9PLEO</name>
<dbReference type="GeneID" id="67017296"/>
<dbReference type="GO" id="GO:0016491">
    <property type="term" value="F:oxidoreductase activity"/>
    <property type="evidence" value="ECO:0007669"/>
    <property type="project" value="InterPro"/>
</dbReference>
<evidence type="ECO:0000313" key="2">
    <source>
        <dbReference type="EMBL" id="CAG5139717.1"/>
    </source>
</evidence>
<dbReference type="InterPro" id="IPR011032">
    <property type="entry name" value="GroES-like_sf"/>
</dbReference>
<dbReference type="Gene3D" id="3.40.50.720">
    <property type="entry name" value="NAD(P)-binding Rossmann-like Domain"/>
    <property type="match status" value="1"/>
</dbReference>
<dbReference type="SMART" id="SM00829">
    <property type="entry name" value="PKS_ER"/>
    <property type="match status" value="1"/>
</dbReference>